<evidence type="ECO:0000256" key="2">
    <source>
        <dbReference type="ARBA" id="ARBA00005272"/>
    </source>
</evidence>
<organism evidence="6">
    <name type="scientific">Serratia fonticola</name>
    <dbReference type="NCBI Taxonomy" id="47917"/>
    <lineage>
        <taxon>Bacteria</taxon>
        <taxon>Pseudomonadati</taxon>
        <taxon>Pseudomonadota</taxon>
        <taxon>Gammaproteobacteria</taxon>
        <taxon>Enterobacterales</taxon>
        <taxon>Yersiniaceae</taxon>
        <taxon>Serratia</taxon>
    </lineage>
</organism>
<dbReference type="PANTHER" id="PTHR42913:SF3">
    <property type="entry name" value="64 KDA MITOCHONDRIAL NADH DEHYDROGENASE (EUROFUNG)"/>
    <property type="match status" value="1"/>
</dbReference>
<accession>A0A0F7H7P0</accession>
<dbReference type="RefSeq" id="WP_024485682.1">
    <property type="nucleotide sequence ID" value="NZ_CAMKUH010000014.1"/>
</dbReference>
<comment type="cofactor">
    <cofactor evidence="1">
        <name>FAD</name>
        <dbReference type="ChEBI" id="CHEBI:57692"/>
    </cofactor>
</comment>
<evidence type="ECO:0000256" key="4">
    <source>
        <dbReference type="ARBA" id="ARBA00022827"/>
    </source>
</evidence>
<dbReference type="InterPro" id="IPR036188">
    <property type="entry name" value="FAD/NAD-bd_sf"/>
</dbReference>
<evidence type="ECO:0000256" key="5">
    <source>
        <dbReference type="ARBA" id="ARBA00023002"/>
    </source>
</evidence>
<evidence type="ECO:0000256" key="1">
    <source>
        <dbReference type="ARBA" id="ARBA00001974"/>
    </source>
</evidence>
<dbReference type="GeneID" id="30319015"/>
<evidence type="ECO:0000256" key="3">
    <source>
        <dbReference type="ARBA" id="ARBA00022630"/>
    </source>
</evidence>
<dbReference type="GO" id="GO:0003955">
    <property type="term" value="F:NAD(P)H dehydrogenase (quinone) activity"/>
    <property type="evidence" value="ECO:0007669"/>
    <property type="project" value="TreeGrafter"/>
</dbReference>
<dbReference type="EC" id="1.6.99.-" evidence="6"/>
<dbReference type="Pfam" id="PF07992">
    <property type="entry name" value="Pyr_redox_2"/>
    <property type="match status" value="1"/>
</dbReference>
<keyword evidence="5 6" id="KW-0560">Oxidoreductase</keyword>
<reference evidence="6" key="1">
    <citation type="submission" date="2019-05" db="EMBL/GenBank/DDBJ databases">
        <authorList>
            <consortium name="Pathogen Informatics"/>
        </authorList>
    </citation>
    <scope>NUCLEOTIDE SEQUENCE [LARGE SCALE GENOMIC DNA]</scope>
    <source>
        <strain evidence="6">NCTC12965</strain>
    </source>
</reference>
<keyword evidence="4" id="KW-0274">FAD</keyword>
<dbReference type="STRING" id="47917.AV650_25155"/>
<dbReference type="KEGG" id="sfw:WN53_02455"/>
<proteinExistence type="inferred from homology"/>
<gene>
    <name evidence="6" type="ORF">NCTC12965_03025</name>
</gene>
<comment type="similarity">
    <text evidence="2">Belongs to the NADH dehydrogenase family.</text>
</comment>
<dbReference type="InterPro" id="IPR023753">
    <property type="entry name" value="FAD/NAD-binding_dom"/>
</dbReference>
<evidence type="ECO:0000313" key="6">
    <source>
        <dbReference type="EMBL" id="VTR30215.1"/>
    </source>
</evidence>
<sequence>MKQQILILGAGFAGMWAALSAARLTDLHDRHDIEITVLSPQAELRVRPRFYESEVENYAAPLLPLFAVTGVKFITGVASEIDSASQQVWYHNEQDQLTAVRYDRLIMATGSHIAHALPGAQQHAFDVDQMESAARLERHLATLAEQPESAARNTVIVCGGGFTGIEVATEMPSRLRAILGDSAAIRVIVVDRSPVAGGRYSEQLRDVISQASLELGVEWRLNSGIKAIDESGLTLKNGEHIASSTVILTVGVQASPLTRQIPGERDPQGRLHVDQHLKVIGQNAVYATGDVAFASTDDQGNHALMTCQHAIMLGRFVGHNVAADLIGIEPLPYRQVNYVTCLDLGTWGAVYSEGWDQVVKFTKEEGKKIKVSITNELIYPPQAEREVAFAAADPLAPFV</sequence>
<name>A0A0F7H7P0_SERFO</name>
<dbReference type="PRINTS" id="PR00368">
    <property type="entry name" value="FADPNR"/>
</dbReference>
<dbReference type="InterPro" id="IPR051169">
    <property type="entry name" value="NADH-Q_oxidoreductase"/>
</dbReference>
<dbReference type="EMBL" id="CABEEZ010000067">
    <property type="protein sequence ID" value="VTR30215.1"/>
    <property type="molecule type" value="Genomic_DNA"/>
</dbReference>
<dbReference type="SUPFAM" id="SSF51905">
    <property type="entry name" value="FAD/NAD(P)-binding domain"/>
    <property type="match status" value="1"/>
</dbReference>
<dbReference type="AlphaFoldDB" id="A0A0F7H7P0"/>
<keyword evidence="3" id="KW-0285">Flavoprotein</keyword>
<dbReference type="PRINTS" id="PR00411">
    <property type="entry name" value="PNDRDTASEI"/>
</dbReference>
<dbReference type="GO" id="GO:0019646">
    <property type="term" value="P:aerobic electron transport chain"/>
    <property type="evidence" value="ECO:0007669"/>
    <property type="project" value="TreeGrafter"/>
</dbReference>
<dbReference type="PANTHER" id="PTHR42913">
    <property type="entry name" value="APOPTOSIS-INDUCING FACTOR 1"/>
    <property type="match status" value="1"/>
</dbReference>
<protein>
    <submittedName>
        <fullName evidence="6">NADH dehydrogenase-like protein SAV0941</fullName>
        <ecNumber evidence="6">1.6.99.-</ecNumber>
    </submittedName>
</protein>
<dbReference type="Gene3D" id="3.50.50.100">
    <property type="match status" value="1"/>
</dbReference>